<protein>
    <submittedName>
        <fullName evidence="1">Uncharacterized protein</fullName>
    </submittedName>
</protein>
<reference evidence="1 2" key="1">
    <citation type="journal article" date="2014" name="Appl. Environ. Microbiol.">
        <title>Insights into the Microbial Degradation of Rubber and Gutta-Percha by Analysis of the Complete Genome of Nocardia nova SH22a.</title>
        <authorList>
            <person name="Luo Q."/>
            <person name="Hiessl S."/>
            <person name="Poehlein A."/>
            <person name="Daniel R."/>
            <person name="Steinbuchel A."/>
        </authorList>
    </citation>
    <scope>NUCLEOTIDE SEQUENCE [LARGE SCALE GENOMIC DNA]</scope>
    <source>
        <strain evidence="1">SH22a</strain>
    </source>
</reference>
<dbReference type="EMBL" id="CP006850">
    <property type="protein sequence ID" value="AHH20760.1"/>
    <property type="molecule type" value="Genomic_DNA"/>
</dbReference>
<name>W5TN26_9NOCA</name>
<dbReference type="Proteomes" id="UP000019150">
    <property type="component" value="Chromosome"/>
</dbReference>
<evidence type="ECO:0000313" key="1">
    <source>
        <dbReference type="EMBL" id="AHH20760.1"/>
    </source>
</evidence>
<sequence length="72" mass="7861">MILDVLNVFARLLVLGGLGFLAGVAYGQAHNYFRGEAPACAPGCDCDAHVPVEELLFDEAAWRRALDRETVR</sequence>
<evidence type="ECO:0000313" key="2">
    <source>
        <dbReference type="Proteomes" id="UP000019150"/>
    </source>
</evidence>
<proteinExistence type="predicted"/>
<dbReference type="STRING" id="1415166.NONO_c59840"/>
<dbReference type="KEGG" id="nno:NONO_c59840"/>
<dbReference type="PATRIC" id="fig|1415166.3.peg.6164"/>
<dbReference type="HOGENOM" id="CLU_2718301_0_0_11"/>
<gene>
    <name evidence="1" type="ORF">NONO_c59840</name>
</gene>
<organism evidence="1 2">
    <name type="scientific">Nocardia nova SH22a</name>
    <dbReference type="NCBI Taxonomy" id="1415166"/>
    <lineage>
        <taxon>Bacteria</taxon>
        <taxon>Bacillati</taxon>
        <taxon>Actinomycetota</taxon>
        <taxon>Actinomycetes</taxon>
        <taxon>Mycobacteriales</taxon>
        <taxon>Nocardiaceae</taxon>
        <taxon>Nocardia</taxon>
    </lineage>
</organism>
<keyword evidence="2" id="KW-1185">Reference proteome</keyword>
<dbReference type="RefSeq" id="WP_025352112.1">
    <property type="nucleotide sequence ID" value="NZ_CP006850.1"/>
</dbReference>
<accession>W5TN26</accession>
<dbReference type="AlphaFoldDB" id="W5TN26"/>